<feature type="non-terminal residue" evidence="1">
    <location>
        <position position="159"/>
    </location>
</feature>
<dbReference type="PANTHER" id="PTHR47074:SF48">
    <property type="entry name" value="POLYNUCLEOTIDYL TRANSFERASE, RIBONUCLEASE H-LIKE SUPERFAMILY PROTEIN"/>
    <property type="match status" value="1"/>
</dbReference>
<dbReference type="InterPro" id="IPR052929">
    <property type="entry name" value="RNase_H-like_EbsB-rel"/>
</dbReference>
<organism evidence="1 2">
    <name type="scientific">Trema orientale</name>
    <name type="common">Charcoal tree</name>
    <name type="synonym">Celtis orientalis</name>
    <dbReference type="NCBI Taxonomy" id="63057"/>
    <lineage>
        <taxon>Eukaryota</taxon>
        <taxon>Viridiplantae</taxon>
        <taxon>Streptophyta</taxon>
        <taxon>Embryophyta</taxon>
        <taxon>Tracheophyta</taxon>
        <taxon>Spermatophyta</taxon>
        <taxon>Magnoliopsida</taxon>
        <taxon>eudicotyledons</taxon>
        <taxon>Gunneridae</taxon>
        <taxon>Pentapetalae</taxon>
        <taxon>rosids</taxon>
        <taxon>fabids</taxon>
        <taxon>Rosales</taxon>
        <taxon>Cannabaceae</taxon>
        <taxon>Trema</taxon>
    </lineage>
</organism>
<reference evidence="2" key="1">
    <citation type="submission" date="2016-06" db="EMBL/GenBank/DDBJ databases">
        <title>Parallel loss of symbiosis genes in relatives of nitrogen-fixing non-legume Parasponia.</title>
        <authorList>
            <person name="Van Velzen R."/>
            <person name="Holmer R."/>
            <person name="Bu F."/>
            <person name="Rutten L."/>
            <person name="Van Zeijl A."/>
            <person name="Liu W."/>
            <person name="Santuari L."/>
            <person name="Cao Q."/>
            <person name="Sharma T."/>
            <person name="Shen D."/>
            <person name="Roswanjaya Y."/>
            <person name="Wardhani T."/>
            <person name="Kalhor M.S."/>
            <person name="Jansen J."/>
            <person name="Van den Hoogen J."/>
            <person name="Gungor B."/>
            <person name="Hartog M."/>
            <person name="Hontelez J."/>
            <person name="Verver J."/>
            <person name="Yang W.-C."/>
            <person name="Schijlen E."/>
            <person name="Repin R."/>
            <person name="Schilthuizen M."/>
            <person name="Schranz E."/>
            <person name="Heidstra R."/>
            <person name="Miyata K."/>
            <person name="Fedorova E."/>
            <person name="Kohlen W."/>
            <person name="Bisseling T."/>
            <person name="Smit S."/>
            <person name="Geurts R."/>
        </authorList>
    </citation>
    <scope>NUCLEOTIDE SEQUENCE [LARGE SCALE GENOMIC DNA]</scope>
    <source>
        <strain evidence="2">cv. RG33-2</strain>
    </source>
</reference>
<dbReference type="AlphaFoldDB" id="A0A2P5EK77"/>
<proteinExistence type="predicted"/>
<name>A0A2P5EK77_TREOI</name>
<comment type="caution">
    <text evidence="1">The sequence shown here is derived from an EMBL/GenBank/DDBJ whole genome shotgun (WGS) entry which is preliminary data.</text>
</comment>
<evidence type="ECO:0008006" key="3">
    <source>
        <dbReference type="Google" id="ProtNLM"/>
    </source>
</evidence>
<keyword evidence="2" id="KW-1185">Reference proteome</keyword>
<sequence>MLLEIFWILDKASFEPFVVILWSIWFKRNRILHGQNCRDYSLILESATQTFFDYQRVGRVDECTHSTPSPRRWKLPNVGRVKMNTDVAMRPGEDYVGLGGVLGDNLGERVLFAVRYGLNVNEVECDALRVVQCLNRMDFLAENALLVQDVQTLLVNTGC</sequence>
<accession>A0A2P5EK77</accession>
<dbReference type="OrthoDB" id="1747175at2759"/>
<gene>
    <name evidence="1" type="ORF">TorRG33x02_182650</name>
</gene>
<dbReference type="Proteomes" id="UP000237000">
    <property type="component" value="Unassembled WGS sequence"/>
</dbReference>
<protein>
    <recommendedName>
        <fullName evidence="3">RNase H type-1 domain-containing protein</fullName>
    </recommendedName>
</protein>
<dbReference type="EMBL" id="JXTC01000139">
    <property type="protein sequence ID" value="PON85967.1"/>
    <property type="molecule type" value="Genomic_DNA"/>
</dbReference>
<evidence type="ECO:0000313" key="2">
    <source>
        <dbReference type="Proteomes" id="UP000237000"/>
    </source>
</evidence>
<evidence type="ECO:0000313" key="1">
    <source>
        <dbReference type="EMBL" id="PON85967.1"/>
    </source>
</evidence>
<dbReference type="PANTHER" id="PTHR47074">
    <property type="entry name" value="BNAC02G40300D PROTEIN"/>
    <property type="match status" value="1"/>
</dbReference>
<dbReference type="InParanoid" id="A0A2P5EK77"/>